<dbReference type="RefSeq" id="WP_169260981.1">
    <property type="nucleotide sequence ID" value="NZ_WTVQ01000022.1"/>
</dbReference>
<dbReference type="EMBL" id="WTVQ01000022">
    <property type="protein sequence ID" value="NMG75826.1"/>
    <property type="molecule type" value="Genomic_DNA"/>
</dbReference>
<accession>A0ABX1QEK3</accession>
<feature type="compositionally biased region" description="Low complexity" evidence="1">
    <location>
        <begin position="67"/>
        <end position="77"/>
    </location>
</feature>
<evidence type="ECO:0000313" key="3">
    <source>
        <dbReference type="Proteomes" id="UP000648984"/>
    </source>
</evidence>
<dbReference type="Proteomes" id="UP000648984">
    <property type="component" value="Unassembled WGS sequence"/>
</dbReference>
<feature type="region of interest" description="Disordered" evidence="1">
    <location>
        <begin position="51"/>
        <end position="77"/>
    </location>
</feature>
<organism evidence="2 3">
    <name type="scientific">Aromatoleum diolicum</name>
    <dbReference type="NCBI Taxonomy" id="75796"/>
    <lineage>
        <taxon>Bacteria</taxon>
        <taxon>Pseudomonadati</taxon>
        <taxon>Pseudomonadota</taxon>
        <taxon>Betaproteobacteria</taxon>
        <taxon>Rhodocyclales</taxon>
        <taxon>Rhodocyclaceae</taxon>
        <taxon>Aromatoleum</taxon>
    </lineage>
</organism>
<sequence length="77" mass="8238">MEREDTIFQPRDAACAGRVPGRVNIRRCGMPDAPGGSESRKEELHRRLWQDAGLGEPAPGAGGRAPGGRLRSAATTR</sequence>
<protein>
    <submittedName>
        <fullName evidence="2">Uncharacterized protein</fullName>
    </submittedName>
</protein>
<name>A0ABX1QEK3_9RHOO</name>
<reference evidence="2 3" key="1">
    <citation type="submission" date="2019-12" db="EMBL/GenBank/DDBJ databases">
        <title>Comparative genomics gives insights into the taxonomy of the Azoarcus-Aromatoleum group and reveals separate origins of nif in the plant-associated Azoarcus and non-plant-associated Aromatoleum sub-groups.</title>
        <authorList>
            <person name="Lafos M."/>
            <person name="Maluk M."/>
            <person name="Batista M."/>
            <person name="Junghare M."/>
            <person name="Carmona M."/>
            <person name="Faoro H."/>
            <person name="Cruz L.M."/>
            <person name="Battistoni F."/>
            <person name="De Souza E."/>
            <person name="Pedrosa F."/>
            <person name="Chen W.-M."/>
            <person name="Poole P.S."/>
            <person name="Dixon R.A."/>
            <person name="James E.K."/>
        </authorList>
    </citation>
    <scope>NUCLEOTIDE SEQUENCE [LARGE SCALE GENOMIC DNA]</scope>
    <source>
        <strain evidence="2 3">22Lin</strain>
    </source>
</reference>
<evidence type="ECO:0000256" key="1">
    <source>
        <dbReference type="SAM" id="MobiDB-lite"/>
    </source>
</evidence>
<keyword evidence="3" id="KW-1185">Reference proteome</keyword>
<gene>
    <name evidence="2" type="ORF">GPA25_13745</name>
</gene>
<proteinExistence type="predicted"/>
<evidence type="ECO:0000313" key="2">
    <source>
        <dbReference type="EMBL" id="NMG75826.1"/>
    </source>
</evidence>
<comment type="caution">
    <text evidence="2">The sequence shown here is derived from an EMBL/GenBank/DDBJ whole genome shotgun (WGS) entry which is preliminary data.</text>
</comment>